<dbReference type="Proteomes" id="UP000262878">
    <property type="component" value="Unassembled WGS sequence"/>
</dbReference>
<comment type="caution">
    <text evidence="3">The sequence shown here is derived from an EMBL/GenBank/DDBJ whole genome shotgun (WGS) entry which is preliminary data.</text>
</comment>
<feature type="region of interest" description="Disordered" evidence="1">
    <location>
        <begin position="45"/>
        <end position="106"/>
    </location>
</feature>
<dbReference type="EMBL" id="DMUP01000023">
    <property type="protein sequence ID" value="HAR55347.1"/>
    <property type="molecule type" value="Genomic_DNA"/>
</dbReference>
<sequence length="291" mass="32467">MAEQDNYPGKESSSNTARWVVAVIIVAIIIGGVSWWMLSGSNNNEAKQTQSMDLPKQPEEAPAVEPKEPEPQPQPEPDPEPAATPEPTTEVVEEPEPAITLPDLNESTPTVLQELDNSGIEIQPLKSSQLIKDAVVIIDNLRNGMLVTDRTVVQRPDGRFSVIEVEGDLYIDEQSYQRYDPIVDWFTSLDANALVDNYELFKPLLQEAYGEIGYPDSEFKNAIIEAINVLLETPVPESLVQVDDDSVMYTYHDSSLEALPPAQKQLLRMGPNNIERIKAKLREVKAAFREN</sequence>
<gene>
    <name evidence="3" type="ORF">DCR58_01035</name>
</gene>
<keyword evidence="2" id="KW-0472">Membrane</keyword>
<dbReference type="InterPro" id="IPR021382">
    <property type="entry name" value="DUF3014"/>
</dbReference>
<protein>
    <submittedName>
        <fullName evidence="3">DUF3014 domain-containing protein</fullName>
    </submittedName>
</protein>
<evidence type="ECO:0000256" key="2">
    <source>
        <dbReference type="SAM" id="Phobius"/>
    </source>
</evidence>
<organism evidence="3 4">
    <name type="scientific">Idiomarina baltica</name>
    <dbReference type="NCBI Taxonomy" id="190892"/>
    <lineage>
        <taxon>Bacteria</taxon>
        <taxon>Pseudomonadati</taxon>
        <taxon>Pseudomonadota</taxon>
        <taxon>Gammaproteobacteria</taxon>
        <taxon>Alteromonadales</taxon>
        <taxon>Idiomarinaceae</taxon>
        <taxon>Idiomarina</taxon>
    </lineage>
</organism>
<name>A0A348WLD5_9GAMM</name>
<evidence type="ECO:0000256" key="1">
    <source>
        <dbReference type="SAM" id="MobiDB-lite"/>
    </source>
</evidence>
<feature type="transmembrane region" description="Helical" evidence="2">
    <location>
        <begin position="19"/>
        <end position="38"/>
    </location>
</feature>
<keyword evidence="2" id="KW-1133">Transmembrane helix</keyword>
<feature type="compositionally biased region" description="Pro residues" evidence="1">
    <location>
        <begin position="71"/>
        <end position="84"/>
    </location>
</feature>
<dbReference type="STRING" id="314276.OS145_04448"/>
<proteinExistence type="predicted"/>
<keyword evidence="2" id="KW-0812">Transmembrane</keyword>
<dbReference type="Pfam" id="PF11219">
    <property type="entry name" value="DUF3014"/>
    <property type="match status" value="1"/>
</dbReference>
<accession>A0A348WLD5</accession>
<dbReference type="AlphaFoldDB" id="A0A348WLD5"/>
<evidence type="ECO:0000313" key="3">
    <source>
        <dbReference type="EMBL" id="HAR55347.1"/>
    </source>
</evidence>
<evidence type="ECO:0000313" key="4">
    <source>
        <dbReference type="Proteomes" id="UP000262878"/>
    </source>
</evidence>
<reference evidence="3 4" key="1">
    <citation type="journal article" date="2018" name="Nat. Biotechnol.">
        <title>A standardized bacterial taxonomy based on genome phylogeny substantially revises the tree of life.</title>
        <authorList>
            <person name="Parks D.H."/>
            <person name="Chuvochina M."/>
            <person name="Waite D.W."/>
            <person name="Rinke C."/>
            <person name="Skarshewski A."/>
            <person name="Chaumeil P.A."/>
            <person name="Hugenholtz P."/>
        </authorList>
    </citation>
    <scope>NUCLEOTIDE SEQUENCE [LARGE SCALE GENOMIC DNA]</scope>
    <source>
        <strain evidence="3">UBA9360</strain>
    </source>
</reference>